<dbReference type="SUPFAM" id="SSF116734">
    <property type="entry name" value="DNA methylase specificity domain"/>
    <property type="match status" value="1"/>
</dbReference>
<dbReference type="AlphaFoldDB" id="A0A2K8NXT0"/>
<evidence type="ECO:0000313" key="1">
    <source>
        <dbReference type="EMBL" id="ATZ17978.1"/>
    </source>
</evidence>
<dbReference type="KEGG" id="eml:EMELA_v1c04260"/>
<protein>
    <recommendedName>
        <fullName evidence="3">Type I restriction modification DNA specificity domain-containing protein</fullName>
    </recommendedName>
</protein>
<organism evidence="1 2">
    <name type="scientific">Mesoplasma melaleucae</name>
    <dbReference type="NCBI Taxonomy" id="81459"/>
    <lineage>
        <taxon>Bacteria</taxon>
        <taxon>Bacillati</taxon>
        <taxon>Mycoplasmatota</taxon>
        <taxon>Mollicutes</taxon>
        <taxon>Entomoplasmatales</taxon>
        <taxon>Entomoplasmataceae</taxon>
        <taxon>Mesoplasma</taxon>
    </lineage>
</organism>
<evidence type="ECO:0008006" key="3">
    <source>
        <dbReference type="Google" id="ProtNLM"/>
    </source>
</evidence>
<dbReference type="Proteomes" id="UP000231896">
    <property type="component" value="Chromosome"/>
</dbReference>
<accession>A0A2K8NXT0</accession>
<keyword evidence="2" id="KW-1185">Reference proteome</keyword>
<dbReference type="RefSeq" id="WP_028124192.1">
    <property type="nucleotide sequence ID" value="NZ_CP024964.1"/>
</dbReference>
<gene>
    <name evidence="1" type="ORF">EMELA_v1c04260</name>
</gene>
<dbReference type="EMBL" id="CP024964">
    <property type="protein sequence ID" value="ATZ17978.1"/>
    <property type="molecule type" value="Genomic_DNA"/>
</dbReference>
<evidence type="ECO:0000313" key="2">
    <source>
        <dbReference type="Proteomes" id="UP000231896"/>
    </source>
</evidence>
<name>A0A2K8NXT0_9MOLU</name>
<proteinExistence type="predicted"/>
<reference evidence="1 2" key="1">
    <citation type="submission" date="2017-11" db="EMBL/GenBank/DDBJ databases">
        <title>Genome sequence of Entomoplasma melaleucae M1 (ATCC 49191).</title>
        <authorList>
            <person name="Lo W.-S."/>
            <person name="Gasparich G.E."/>
            <person name="Kuo C.-H."/>
        </authorList>
    </citation>
    <scope>NUCLEOTIDE SEQUENCE [LARGE SCALE GENOMIC DNA]</scope>
    <source>
        <strain evidence="1 2">M1</strain>
    </source>
</reference>
<sequence length="84" mass="9624">MPKMNPNVACGLKIEIPSIEEEQKIINIIEPLENYISLIENIIKKTFTLMNAIYKVSNKKTYLLKEIAEVKIGGTLQQVIMNFE</sequence>
<dbReference type="STRING" id="1408435.GCA_000685885_00683"/>